<feature type="region of interest" description="Disordered" evidence="13">
    <location>
        <begin position="1"/>
        <end position="78"/>
    </location>
</feature>
<evidence type="ECO:0000256" key="7">
    <source>
        <dbReference type="ARBA" id="ARBA00022801"/>
    </source>
</evidence>
<dbReference type="GO" id="GO:0019695">
    <property type="term" value="P:choline metabolic process"/>
    <property type="evidence" value="ECO:0007669"/>
    <property type="project" value="TreeGrafter"/>
</dbReference>
<evidence type="ECO:0000256" key="4">
    <source>
        <dbReference type="ARBA" id="ARBA00020419"/>
    </source>
</evidence>
<dbReference type="AlphaFoldDB" id="A0A8U8BLW2"/>
<keyword evidence="8" id="KW-0531">Neurotransmitter degradation</keyword>
<feature type="compositionally biased region" description="Low complexity" evidence="13">
    <location>
        <begin position="387"/>
        <end position="401"/>
    </location>
</feature>
<dbReference type="InterPro" id="IPR029058">
    <property type="entry name" value="AB_hydrolase_fold"/>
</dbReference>
<dbReference type="EC" id="3.1.1.7" evidence="3"/>
<reference evidence="15" key="2">
    <citation type="submission" date="2025-09" db="UniProtKB">
        <authorList>
            <consortium name="Ensembl"/>
        </authorList>
    </citation>
    <scope>IDENTIFICATION</scope>
</reference>
<evidence type="ECO:0000256" key="13">
    <source>
        <dbReference type="SAM" id="MobiDB-lite"/>
    </source>
</evidence>
<dbReference type="Ensembl" id="ENSCPVT00000026306.1">
    <property type="protein sequence ID" value="ENSCPVP00000024505.1"/>
    <property type="gene ID" value="ENSCPVG00000017165.1"/>
</dbReference>
<evidence type="ECO:0000256" key="1">
    <source>
        <dbReference type="ARBA" id="ARBA00004202"/>
    </source>
</evidence>
<keyword evidence="9" id="KW-0770">Synapse</keyword>
<comment type="subcellular location">
    <subcellularLocation>
        <location evidence="1">Cell membrane</location>
        <topology evidence="1">Peripheral membrane protein</topology>
    </subcellularLocation>
    <subcellularLocation>
        <location evidence="12">Synapse</location>
    </subcellularLocation>
</comment>
<evidence type="ECO:0000313" key="15">
    <source>
        <dbReference type="Ensembl" id="ENSCPVP00000024505.1"/>
    </source>
</evidence>
<evidence type="ECO:0000256" key="2">
    <source>
        <dbReference type="ARBA" id="ARBA00005964"/>
    </source>
</evidence>
<dbReference type="GO" id="GO:0005886">
    <property type="term" value="C:plasma membrane"/>
    <property type="evidence" value="ECO:0007669"/>
    <property type="project" value="UniProtKB-SubCell"/>
</dbReference>
<dbReference type="PANTHER" id="PTHR43918">
    <property type="entry name" value="ACETYLCHOLINESTERASE"/>
    <property type="match status" value="1"/>
</dbReference>
<feature type="region of interest" description="Disordered" evidence="13">
    <location>
        <begin position="375"/>
        <end position="439"/>
    </location>
</feature>
<dbReference type="GO" id="GO:0006581">
    <property type="term" value="P:acetylcholine catabolic process"/>
    <property type="evidence" value="ECO:0007669"/>
    <property type="project" value="TreeGrafter"/>
</dbReference>
<feature type="compositionally biased region" description="Low complexity" evidence="13">
    <location>
        <begin position="298"/>
        <end position="326"/>
    </location>
</feature>
<keyword evidence="10" id="KW-0472">Membrane</keyword>
<dbReference type="Pfam" id="PF00135">
    <property type="entry name" value="COesterase"/>
    <property type="match status" value="1"/>
</dbReference>
<dbReference type="Gene3D" id="3.40.50.1820">
    <property type="entry name" value="alpha/beta hydrolase"/>
    <property type="match status" value="1"/>
</dbReference>
<keyword evidence="7" id="KW-0378">Hydrolase</keyword>
<keyword evidence="11" id="KW-1015">Disulfide bond</keyword>
<dbReference type="Proteomes" id="UP000694382">
    <property type="component" value="Unassembled WGS sequence"/>
</dbReference>
<evidence type="ECO:0000259" key="14">
    <source>
        <dbReference type="Pfam" id="PF00135"/>
    </source>
</evidence>
<feature type="compositionally biased region" description="Basic residues" evidence="13">
    <location>
        <begin position="636"/>
        <end position="645"/>
    </location>
</feature>
<evidence type="ECO:0000256" key="12">
    <source>
        <dbReference type="ARBA" id="ARBA00034103"/>
    </source>
</evidence>
<proteinExistence type="inferred from homology"/>
<dbReference type="InterPro" id="IPR002018">
    <property type="entry name" value="CarbesteraseB"/>
</dbReference>
<feature type="compositionally biased region" description="Pro residues" evidence="13">
    <location>
        <begin position="51"/>
        <end position="78"/>
    </location>
</feature>
<feature type="compositionally biased region" description="Basic residues" evidence="13">
    <location>
        <begin position="284"/>
        <end position="293"/>
    </location>
</feature>
<evidence type="ECO:0000256" key="6">
    <source>
        <dbReference type="ARBA" id="ARBA00022487"/>
    </source>
</evidence>
<evidence type="ECO:0000256" key="10">
    <source>
        <dbReference type="ARBA" id="ARBA00023136"/>
    </source>
</evidence>
<feature type="domain" description="Carboxylesterase type B" evidence="14">
    <location>
        <begin position="76"/>
        <end position="219"/>
    </location>
</feature>
<feature type="compositionally biased region" description="Basic residues" evidence="13">
    <location>
        <begin position="327"/>
        <end position="343"/>
    </location>
</feature>
<dbReference type="GO" id="GO:0003990">
    <property type="term" value="F:acetylcholinesterase activity"/>
    <property type="evidence" value="ECO:0007669"/>
    <property type="project" value="UniProtKB-EC"/>
</dbReference>
<dbReference type="PANTHER" id="PTHR43918:SF11">
    <property type="entry name" value="ACETYLCHOLINESTERASE"/>
    <property type="match status" value="1"/>
</dbReference>
<reference evidence="15" key="1">
    <citation type="submission" date="2025-08" db="UniProtKB">
        <authorList>
            <consortium name="Ensembl"/>
        </authorList>
    </citation>
    <scope>IDENTIFICATION</scope>
</reference>
<keyword evidence="5" id="KW-1003">Cell membrane</keyword>
<evidence type="ECO:0000256" key="3">
    <source>
        <dbReference type="ARBA" id="ARBA00013276"/>
    </source>
</evidence>
<evidence type="ECO:0000256" key="5">
    <source>
        <dbReference type="ARBA" id="ARBA00022475"/>
    </source>
</evidence>
<name>A0A8U8BLW2_GEOPR</name>
<evidence type="ECO:0000256" key="9">
    <source>
        <dbReference type="ARBA" id="ARBA00023018"/>
    </source>
</evidence>
<dbReference type="InterPro" id="IPR000997">
    <property type="entry name" value="Cholinesterase"/>
</dbReference>
<dbReference type="GO" id="GO:0005615">
    <property type="term" value="C:extracellular space"/>
    <property type="evidence" value="ECO:0007669"/>
    <property type="project" value="TreeGrafter"/>
</dbReference>
<accession>A0A8U8BLW2</accession>
<dbReference type="GO" id="GO:0045202">
    <property type="term" value="C:synapse"/>
    <property type="evidence" value="ECO:0007669"/>
    <property type="project" value="UniProtKB-SubCell"/>
</dbReference>
<protein>
    <recommendedName>
        <fullName evidence="4">Acetylcholinesterase</fullName>
        <ecNumber evidence="3">3.1.1.7</ecNumber>
    </recommendedName>
</protein>
<evidence type="ECO:0000313" key="16">
    <source>
        <dbReference type="Proteomes" id="UP000694382"/>
    </source>
</evidence>
<evidence type="ECO:0000256" key="11">
    <source>
        <dbReference type="ARBA" id="ARBA00023157"/>
    </source>
</evidence>
<dbReference type="InterPro" id="IPR019819">
    <property type="entry name" value="Carboxylesterase_B_CS"/>
</dbReference>
<feature type="region of interest" description="Disordered" evidence="13">
    <location>
        <begin position="604"/>
        <end position="656"/>
    </location>
</feature>
<evidence type="ECO:0000256" key="8">
    <source>
        <dbReference type="ARBA" id="ARBA00022867"/>
    </source>
</evidence>
<dbReference type="PRINTS" id="PR00878">
    <property type="entry name" value="CHOLNESTRASE"/>
</dbReference>
<keyword evidence="16" id="KW-1185">Reference proteome</keyword>
<feature type="compositionally biased region" description="Pro residues" evidence="13">
    <location>
        <begin position="23"/>
        <end position="44"/>
    </location>
</feature>
<dbReference type="PROSITE" id="PS00941">
    <property type="entry name" value="CARBOXYLESTERASE_B_2"/>
    <property type="match status" value="1"/>
</dbReference>
<keyword evidence="6" id="KW-0719">Serine esterase</keyword>
<dbReference type="InterPro" id="IPR050654">
    <property type="entry name" value="AChE-related_enzymes"/>
</dbReference>
<comment type="similarity">
    <text evidence="2">Belongs to the type-B carboxylesterase/lipase family.</text>
</comment>
<dbReference type="SUPFAM" id="SSF53474">
    <property type="entry name" value="alpha/beta-Hydrolases"/>
    <property type="match status" value="1"/>
</dbReference>
<organism evidence="15 16">
    <name type="scientific">Geospiza parvula</name>
    <name type="common">Small tree-finch</name>
    <name type="synonym">Camarhynchus parvulus</name>
    <dbReference type="NCBI Taxonomy" id="87175"/>
    <lineage>
        <taxon>Eukaryota</taxon>
        <taxon>Metazoa</taxon>
        <taxon>Chordata</taxon>
        <taxon>Craniata</taxon>
        <taxon>Vertebrata</taxon>
        <taxon>Euteleostomi</taxon>
        <taxon>Archelosauria</taxon>
        <taxon>Archosauria</taxon>
        <taxon>Dinosauria</taxon>
        <taxon>Saurischia</taxon>
        <taxon>Theropoda</taxon>
        <taxon>Coelurosauria</taxon>
        <taxon>Aves</taxon>
        <taxon>Neognathae</taxon>
        <taxon>Neoaves</taxon>
        <taxon>Telluraves</taxon>
        <taxon>Australaves</taxon>
        <taxon>Passeriformes</taxon>
        <taxon>Thraupidae</taxon>
        <taxon>Camarhynchus</taxon>
    </lineage>
</organism>
<sequence length="656" mass="68753">MGAARPHRPPPPSSSSSSSSSSSPPPQRPPRPLRTSWSPPPPAPSAASTSPPAPPRSPPPFWGSPTPSPPWDPFAAPPGPARPWGGVLDALSHPHACFQPVDTMFPGFGGSEMWNPNREMSEDCLYLNIWAPAPRPKTPAPVLVWIYGGGFYSGAASLDVYDGRFLAAAEGVLVVSMNYRVGALGFLALPGHPEAPGNVGLLDQRLALRWVQANIAAFGRPRRGDAVRRERRRGLGGAAPALRGQPGPVPPRRAAERFPQRPLGHGGRRRGSPASGAAGPAGGVRRRRRRRRGDQRDGAAVLPARRAAAAAGGARGGRAAPTGRLPLRLRARGGRGVPRRHPRGAAGRAGPRRGRGAAGRRAGRGHLFLGVRRAGLRQGQREPDQPRGVPGRCPAGRAAGQRAGGRGRGAAVHGLAGPGQPGEEPRGAGRHRGRPQRGVPADALRAALGRAWRNRLRLPVRSPRLQPAVAAVDGRPARLRDRVRLRAAAEPRAQLHGRGGGAEPAHHEILGELRPHRGPQRAVGARAALAVLHGGGAELRPAQRAAARRGPGPARPGLRLLDTVPAQTAQRHRAHGGGGAAVAPGIPSLELVHDALEEPVRALQPPGALPAPVGHPKTTRGTPKSIRDPQNPSRNPKIHLGHPKIHPGTPKSIQEP</sequence>
<feature type="region of interest" description="Disordered" evidence="13">
    <location>
        <begin position="221"/>
        <end position="363"/>
    </location>
</feature>